<dbReference type="EMBL" id="VOMC01000006">
    <property type="protein sequence ID" value="NVI03581.1"/>
    <property type="molecule type" value="Genomic_DNA"/>
</dbReference>
<evidence type="ECO:0000256" key="5">
    <source>
        <dbReference type="ARBA" id="ARBA00022691"/>
    </source>
</evidence>
<dbReference type="SMART" id="SM00317">
    <property type="entry name" value="SET"/>
    <property type="match status" value="1"/>
</dbReference>
<gene>
    <name evidence="7" type="ORF">FSB64_07205</name>
</gene>
<evidence type="ECO:0000256" key="3">
    <source>
        <dbReference type="ARBA" id="ARBA00022603"/>
    </source>
</evidence>
<feature type="domain" description="SET" evidence="6">
    <location>
        <begin position="4"/>
        <end position="113"/>
    </location>
</feature>
<keyword evidence="2" id="KW-0158">Chromosome</keyword>
<dbReference type="InterPro" id="IPR001214">
    <property type="entry name" value="SET_dom"/>
</dbReference>
<evidence type="ECO:0000313" key="7">
    <source>
        <dbReference type="EMBL" id="NVI03581.1"/>
    </source>
</evidence>
<evidence type="ECO:0000313" key="8">
    <source>
        <dbReference type="Proteomes" id="UP000821598"/>
    </source>
</evidence>
<dbReference type="InterPro" id="IPR046341">
    <property type="entry name" value="SET_dom_sf"/>
</dbReference>
<organism evidence="7 8">
    <name type="scientific">Paraburkholderia youngii</name>
    <dbReference type="NCBI Taxonomy" id="2782701"/>
    <lineage>
        <taxon>Bacteria</taxon>
        <taxon>Pseudomonadati</taxon>
        <taxon>Pseudomonadota</taxon>
        <taxon>Betaproteobacteria</taxon>
        <taxon>Burkholderiales</taxon>
        <taxon>Burkholderiaceae</taxon>
        <taxon>Paraburkholderia</taxon>
    </lineage>
</organism>
<keyword evidence="8" id="KW-1185">Reference proteome</keyword>
<dbReference type="Gene3D" id="2.170.270.10">
    <property type="entry name" value="SET domain"/>
    <property type="match status" value="1"/>
</dbReference>
<dbReference type="Pfam" id="PF00856">
    <property type="entry name" value="SET"/>
    <property type="match status" value="1"/>
</dbReference>
<comment type="subcellular location">
    <subcellularLocation>
        <location evidence="1">Chromosome</location>
    </subcellularLocation>
</comment>
<name>A0ABX2NGR7_9BURK</name>
<evidence type="ECO:0000256" key="4">
    <source>
        <dbReference type="ARBA" id="ARBA00022679"/>
    </source>
</evidence>
<keyword evidence="4" id="KW-0808">Transferase</keyword>
<dbReference type="PANTHER" id="PTHR22884">
    <property type="entry name" value="SET DOMAIN PROTEINS"/>
    <property type="match status" value="1"/>
</dbReference>
<evidence type="ECO:0000256" key="1">
    <source>
        <dbReference type="ARBA" id="ARBA00004286"/>
    </source>
</evidence>
<accession>A0ABX2NGR7</accession>
<evidence type="ECO:0000256" key="2">
    <source>
        <dbReference type="ARBA" id="ARBA00022454"/>
    </source>
</evidence>
<keyword evidence="5" id="KW-0949">S-adenosyl-L-methionine</keyword>
<keyword evidence="3" id="KW-0489">Methyltransferase</keyword>
<dbReference type="SUPFAM" id="SSF82199">
    <property type="entry name" value="SET domain"/>
    <property type="match status" value="1"/>
</dbReference>
<dbReference type="InterPro" id="IPR050777">
    <property type="entry name" value="SET2_Histone-Lys_MeTrsfase"/>
</dbReference>
<evidence type="ECO:0000259" key="6">
    <source>
        <dbReference type="PROSITE" id="PS50280"/>
    </source>
</evidence>
<comment type="caution">
    <text evidence="7">The sequence shown here is derived from an EMBL/GenBank/DDBJ whole genome shotgun (WGS) entry which is preliminary data.</text>
</comment>
<proteinExistence type="predicted"/>
<sequence>MRLRRITVRRSPVHGMGLFALQPIAAGERVIEYKGELTSWRRAAASQRSESGHTFVFDLSDGRVIDGSHGGDSARFLNHACVPNCEAIETGDRVFIHALAPIAPGDELFIDYGLSVDGVITDDIRAHHTCRCRASGCRRTMLGSNARLASCRCAQTVRCALFLVSHTDTAHADI</sequence>
<dbReference type="PROSITE" id="PS50280">
    <property type="entry name" value="SET"/>
    <property type="match status" value="1"/>
</dbReference>
<protein>
    <submittedName>
        <fullName evidence="7">SET domain-containing protein</fullName>
    </submittedName>
</protein>
<dbReference type="Proteomes" id="UP000821598">
    <property type="component" value="Unassembled WGS sequence"/>
</dbReference>
<reference evidence="7 8" key="1">
    <citation type="submission" date="2019-08" db="EMBL/GenBank/DDBJ databases">
        <title>Paraburkholderia simonii sp. nov. and P. youngii sp. nov. Brazilian and Mexican Mimosa-associated rhizobia.</title>
        <authorList>
            <person name="Mavima L."/>
            <person name="Beukes C.W."/>
            <person name="Palmer M."/>
            <person name="De Meyer S.E."/>
            <person name="James E.K."/>
            <person name="Maluk M."/>
            <person name="Avontuur J.R."/>
            <person name="Chan W.Y."/>
            <person name="Venter S.N."/>
            <person name="Steenkamp E.T."/>
        </authorList>
    </citation>
    <scope>NUCLEOTIDE SEQUENCE [LARGE SCALE GENOMIC DNA]</scope>
    <source>
        <strain evidence="7 8">JPY454</strain>
    </source>
</reference>